<dbReference type="GO" id="GO:0006284">
    <property type="term" value="P:base-excision repair"/>
    <property type="evidence" value="ECO:0007669"/>
    <property type="project" value="UniProtKB-UniRule"/>
</dbReference>
<evidence type="ECO:0000256" key="14">
    <source>
        <dbReference type="RuleBase" id="RU365096"/>
    </source>
</evidence>
<dbReference type="EMBL" id="QPJJ01000022">
    <property type="protein sequence ID" value="RCW62835.1"/>
    <property type="molecule type" value="Genomic_DNA"/>
</dbReference>
<dbReference type="SMART" id="SM00525">
    <property type="entry name" value="FES"/>
    <property type="match status" value="1"/>
</dbReference>
<dbReference type="Gene3D" id="1.10.340.30">
    <property type="entry name" value="Hypothetical protein, domain 2"/>
    <property type="match status" value="1"/>
</dbReference>
<protein>
    <recommendedName>
        <fullName evidence="5 14">Adenine DNA glycosylase</fullName>
        <ecNumber evidence="4 14">3.2.2.31</ecNumber>
    </recommendedName>
</protein>
<dbReference type="Pfam" id="PF14815">
    <property type="entry name" value="NUDIX_4"/>
    <property type="match status" value="1"/>
</dbReference>
<feature type="domain" description="HhH-GPD" evidence="15">
    <location>
        <begin position="52"/>
        <end position="203"/>
    </location>
</feature>
<dbReference type="PANTHER" id="PTHR42944">
    <property type="entry name" value="ADENINE DNA GLYCOSYLASE"/>
    <property type="match status" value="1"/>
</dbReference>
<dbReference type="RefSeq" id="WP_114354442.1">
    <property type="nucleotide sequence ID" value="NZ_QPJJ01000022.1"/>
</dbReference>
<keyword evidence="7" id="KW-0479">Metal-binding</keyword>
<keyword evidence="11" id="KW-0411">Iron-sulfur</keyword>
<evidence type="ECO:0000256" key="12">
    <source>
        <dbReference type="ARBA" id="ARBA00023204"/>
    </source>
</evidence>
<organism evidence="16 17">
    <name type="scientific">Saliterribacillus persicus</name>
    <dbReference type="NCBI Taxonomy" id="930114"/>
    <lineage>
        <taxon>Bacteria</taxon>
        <taxon>Bacillati</taxon>
        <taxon>Bacillota</taxon>
        <taxon>Bacilli</taxon>
        <taxon>Bacillales</taxon>
        <taxon>Bacillaceae</taxon>
        <taxon>Saliterribacillus</taxon>
    </lineage>
</organism>
<evidence type="ECO:0000256" key="13">
    <source>
        <dbReference type="ARBA" id="ARBA00023295"/>
    </source>
</evidence>
<name>A0A368X4V1_9BACI</name>
<gene>
    <name evidence="16" type="ORF">DFR57_1224</name>
</gene>
<dbReference type="GO" id="GO:0035485">
    <property type="term" value="F:adenine/guanine mispair binding"/>
    <property type="evidence" value="ECO:0007669"/>
    <property type="project" value="TreeGrafter"/>
</dbReference>
<dbReference type="GO" id="GO:0006298">
    <property type="term" value="P:mismatch repair"/>
    <property type="evidence" value="ECO:0007669"/>
    <property type="project" value="TreeGrafter"/>
</dbReference>
<dbReference type="NCBIfam" id="TIGR01084">
    <property type="entry name" value="mutY"/>
    <property type="match status" value="1"/>
</dbReference>
<dbReference type="PANTHER" id="PTHR42944:SF1">
    <property type="entry name" value="ADENINE DNA GLYCOSYLASE"/>
    <property type="match status" value="1"/>
</dbReference>
<dbReference type="GO" id="GO:0034039">
    <property type="term" value="F:8-oxo-7,8-dihydroguanine DNA N-glycosylase activity"/>
    <property type="evidence" value="ECO:0007669"/>
    <property type="project" value="TreeGrafter"/>
</dbReference>
<dbReference type="GO" id="GO:0046872">
    <property type="term" value="F:metal ion binding"/>
    <property type="evidence" value="ECO:0007669"/>
    <property type="project" value="UniProtKB-UniRule"/>
</dbReference>
<comment type="caution">
    <text evidence="16">The sequence shown here is derived from an EMBL/GenBank/DDBJ whole genome shotgun (WGS) entry which is preliminary data.</text>
</comment>
<comment type="similarity">
    <text evidence="3 14">Belongs to the Nth/MutY family.</text>
</comment>
<evidence type="ECO:0000256" key="8">
    <source>
        <dbReference type="ARBA" id="ARBA00022763"/>
    </source>
</evidence>
<dbReference type="InterPro" id="IPR011257">
    <property type="entry name" value="DNA_glycosylase"/>
</dbReference>
<dbReference type="Gene3D" id="1.10.1670.10">
    <property type="entry name" value="Helix-hairpin-Helix base-excision DNA repair enzymes (C-terminal)"/>
    <property type="match status" value="1"/>
</dbReference>
<dbReference type="CDD" id="cd03431">
    <property type="entry name" value="NUDIX_DNA_Glycosylase_C-MutY"/>
    <property type="match status" value="1"/>
</dbReference>
<evidence type="ECO:0000256" key="4">
    <source>
        <dbReference type="ARBA" id="ARBA00012045"/>
    </source>
</evidence>
<evidence type="ECO:0000256" key="7">
    <source>
        <dbReference type="ARBA" id="ARBA00022723"/>
    </source>
</evidence>
<evidence type="ECO:0000256" key="10">
    <source>
        <dbReference type="ARBA" id="ARBA00023004"/>
    </source>
</evidence>
<dbReference type="AlphaFoldDB" id="A0A368X4V1"/>
<dbReference type="EC" id="3.2.2.31" evidence="4 14"/>
<evidence type="ECO:0000256" key="5">
    <source>
        <dbReference type="ARBA" id="ARBA00022023"/>
    </source>
</evidence>
<dbReference type="SUPFAM" id="SSF55811">
    <property type="entry name" value="Nudix"/>
    <property type="match status" value="1"/>
</dbReference>
<evidence type="ECO:0000256" key="11">
    <source>
        <dbReference type="ARBA" id="ARBA00023014"/>
    </source>
</evidence>
<keyword evidence="10 14" id="KW-0408">Iron</keyword>
<dbReference type="GO" id="GO:0051539">
    <property type="term" value="F:4 iron, 4 sulfur cluster binding"/>
    <property type="evidence" value="ECO:0007669"/>
    <property type="project" value="UniProtKB-UniRule"/>
</dbReference>
<evidence type="ECO:0000259" key="15">
    <source>
        <dbReference type="SMART" id="SM00478"/>
    </source>
</evidence>
<dbReference type="SUPFAM" id="SSF48150">
    <property type="entry name" value="DNA-glycosylase"/>
    <property type="match status" value="1"/>
</dbReference>
<proteinExistence type="inferred from homology"/>
<evidence type="ECO:0000256" key="3">
    <source>
        <dbReference type="ARBA" id="ARBA00008343"/>
    </source>
</evidence>
<accession>A0A368X4V1</accession>
<dbReference type="Gene3D" id="3.90.79.10">
    <property type="entry name" value="Nucleoside Triphosphate Pyrophosphohydrolase"/>
    <property type="match status" value="1"/>
</dbReference>
<dbReference type="FunFam" id="1.10.340.30:FF:000002">
    <property type="entry name" value="Adenine DNA glycosylase"/>
    <property type="match status" value="1"/>
</dbReference>
<keyword evidence="9" id="KW-0378">Hydrolase</keyword>
<comment type="function">
    <text evidence="2">Adenine glycosylase active on G-A mispairs. MutY also corrects error-prone DNA synthesis past GO lesions which are due to the oxidatively damaged form of guanine: 7,8-dihydro-8-oxoguanine (8-oxo-dGTP).</text>
</comment>
<keyword evidence="12" id="KW-0234">DNA repair</keyword>
<dbReference type="GO" id="GO:0000701">
    <property type="term" value="F:purine-specific mismatch base pair DNA N-glycosylase activity"/>
    <property type="evidence" value="ECO:0007669"/>
    <property type="project" value="UniProtKB-EC"/>
</dbReference>
<keyword evidence="17" id="KW-1185">Reference proteome</keyword>
<dbReference type="InterPro" id="IPR003651">
    <property type="entry name" value="Endonuclease3_FeS-loop_motif"/>
</dbReference>
<evidence type="ECO:0000256" key="6">
    <source>
        <dbReference type="ARBA" id="ARBA00022485"/>
    </source>
</evidence>
<dbReference type="InterPro" id="IPR029119">
    <property type="entry name" value="MutY_C"/>
</dbReference>
<dbReference type="SMART" id="SM00478">
    <property type="entry name" value="ENDO3c"/>
    <property type="match status" value="1"/>
</dbReference>
<reference evidence="16 17" key="1">
    <citation type="submission" date="2018-07" db="EMBL/GenBank/DDBJ databases">
        <title>Genomic Encyclopedia of Type Strains, Phase IV (KMG-IV): sequencing the most valuable type-strain genomes for metagenomic binning, comparative biology and taxonomic classification.</title>
        <authorList>
            <person name="Goeker M."/>
        </authorList>
    </citation>
    <scope>NUCLEOTIDE SEQUENCE [LARGE SCALE GENOMIC DNA]</scope>
    <source>
        <strain evidence="16 17">DSM 27696</strain>
    </source>
</reference>
<dbReference type="GO" id="GO:0032357">
    <property type="term" value="F:oxidized purine DNA binding"/>
    <property type="evidence" value="ECO:0007669"/>
    <property type="project" value="TreeGrafter"/>
</dbReference>
<evidence type="ECO:0000256" key="2">
    <source>
        <dbReference type="ARBA" id="ARBA00002933"/>
    </source>
</evidence>
<dbReference type="CDD" id="cd00056">
    <property type="entry name" value="ENDO3c"/>
    <property type="match status" value="1"/>
</dbReference>
<dbReference type="Proteomes" id="UP000252585">
    <property type="component" value="Unassembled WGS sequence"/>
</dbReference>
<keyword evidence="6" id="KW-0004">4Fe-4S</keyword>
<sequence length="362" mass="41715">MIVKTFDSKKYTNKIEKHAFQKDLINWYDAEKRDLPWRADQDPYKIWVSEIMLQQTKVDTVIPYFQNFITSFPTLNDLAEAEEEKVLKAWEGLGYYSRARNLQAAVREVVEVYESKVPDQPDLLGELKGVGPYTKGAILSIAYEKPEPAVDGNVMRVFSRILAMDDDIANQQTRKKIESCVTDLISHEDPSAFNQGLMELGATVCTPKKPTCLLCPVQEHCQAFEQGIQESLPVKSKAKKQKSLEYFALVFKDENEKYILEKRPETGLLANMWQFIMIDKSEVQKKQLPLYVREKYGWSIKGIKELSPVKHVFSHITWHLTVLEVELEGEIKTEAQASLMKKEKIKELPLPVSHQKIFNQIT</sequence>
<evidence type="ECO:0000313" key="17">
    <source>
        <dbReference type="Proteomes" id="UP000252585"/>
    </source>
</evidence>
<dbReference type="InterPro" id="IPR003265">
    <property type="entry name" value="HhH-GPD_domain"/>
</dbReference>
<evidence type="ECO:0000256" key="1">
    <source>
        <dbReference type="ARBA" id="ARBA00000843"/>
    </source>
</evidence>
<keyword evidence="8 14" id="KW-0227">DNA damage</keyword>
<evidence type="ECO:0000256" key="9">
    <source>
        <dbReference type="ARBA" id="ARBA00022801"/>
    </source>
</evidence>
<evidence type="ECO:0000313" key="16">
    <source>
        <dbReference type="EMBL" id="RCW62835.1"/>
    </source>
</evidence>
<comment type="catalytic activity">
    <reaction evidence="1 14">
        <text>Hydrolyzes free adenine bases from 7,8-dihydro-8-oxoguanine:adenine mismatched double-stranded DNA, leaving an apurinic site.</text>
        <dbReference type="EC" id="3.2.2.31"/>
    </reaction>
</comment>
<dbReference type="OrthoDB" id="9802365at2"/>
<dbReference type="InterPro" id="IPR015797">
    <property type="entry name" value="NUDIX_hydrolase-like_dom_sf"/>
</dbReference>
<dbReference type="Pfam" id="PF00730">
    <property type="entry name" value="HhH-GPD"/>
    <property type="match status" value="1"/>
</dbReference>
<comment type="cofactor">
    <cofactor evidence="14">
        <name>[4Fe-4S] cluster</name>
        <dbReference type="ChEBI" id="CHEBI:49883"/>
    </cofactor>
    <text evidence="14">Binds 1 [4Fe-4S] cluster.</text>
</comment>
<keyword evidence="13 14" id="KW-0326">Glycosidase</keyword>
<dbReference type="FunFam" id="1.10.1670.10:FF:000002">
    <property type="entry name" value="Adenine DNA glycosylase"/>
    <property type="match status" value="1"/>
</dbReference>
<dbReference type="InterPro" id="IPR044298">
    <property type="entry name" value="MIG/MutY"/>
</dbReference>
<dbReference type="InterPro" id="IPR005760">
    <property type="entry name" value="A/G_AdeGlyc_MutY"/>
</dbReference>
<dbReference type="InterPro" id="IPR023170">
    <property type="entry name" value="HhH_base_excis_C"/>
</dbReference>